<keyword evidence="4" id="KW-0597">Phosphoprotein</keyword>
<keyword evidence="14" id="KW-1185">Reference proteome</keyword>
<dbReference type="GO" id="GO:0000307">
    <property type="term" value="C:cyclin-dependent protein kinase holoenzyme complex"/>
    <property type="evidence" value="ECO:0007669"/>
    <property type="project" value="TreeGrafter"/>
</dbReference>
<evidence type="ECO:0000256" key="8">
    <source>
        <dbReference type="ARBA" id="ARBA00022840"/>
    </source>
</evidence>
<feature type="domain" description="Protein kinase" evidence="12">
    <location>
        <begin position="711"/>
        <end position="995"/>
    </location>
</feature>
<feature type="compositionally biased region" description="Basic and acidic residues" evidence="11">
    <location>
        <begin position="1142"/>
        <end position="1154"/>
    </location>
</feature>
<sequence length="1224" mass="136847">MMSRQIDRQWKARMSNVPARRAEEEEEAAFLRPFFLMMKLAPMKRLEERASRRPLMLSAVDMPPAYHLPPPPRASISMPRLSALTRLGLQVGVAGLSNEFARFLLEVHERHPNCLAGTKNLCFDLNLFLRSRVRLAMAMDAYRFVFGEAKPPVAMQMRPILFHAHAHTDDVSQLRLLATDLHSLAWVRSLSLSDIDDLRDDVGIGGSCSDFLDYLKCCLSSGEVNLLFPHNGQECEELCFKILRKMSKNSEGTYSSVYKARDLENGKVVALKKVRFANMDPESVRFMAREIHVLRRLDHPHVVKLEGLVTSHISSSLYLVFEYMEHDLAGLAATPGIKFTEPQVKCYMQQLLSGLDHCHNHGVLHRDIKGANLLLDNNGTLKIADFGLATFFNPNQKQHLTSRVVTLWYHPPELLLGATNYGAAVDLWSAGCILAELSSGRPIMPGRTEVEQLHKIFKLCGSPSEEFWASLKLSRATVFKPQHLYHRCVNNVYKGFSSSALELLDQLLAVDPASRGTAASALESEFFTTKPHACDTSSLPKYPPSKEYDAKLRDEETRRKRMIALKGQNNETRRRKQPQAGNGDLQQFHAANLHKSARPPSSTSNHSDSLRHLATYDSTKGQEEEEPEEAADSTAATPLALPDQVLLVTDKEEAPGVDANAAPEPKPKLSLVAHVPNGVDWEHVAAGWPRWLTQVATEAVRGWLPRKSDSFHKLHKIGEGTYSSVYKARDLENGKVVALKKVRFANMDPESVRFMAREIHVLRRLDHPHVVKLEGLVTSHISSSLYLVFEYMEHDLAGLAATPGIKFTEPQVKCYMQQLLSGLDHCHNHGVLHRDIKGANLLLDNNGTLKIADFGLATFFNPNQKQHLTSRVVTLWYHPPELLLGATNYGAAVDLWSAGCILAELSSGRPIMPGRTEVEQLHKIFKLCGSPSEEFWASLKLSRATVFKPQHLYHRCVNNVYKGFSSSALELLDQLLAVDPASRGTAASALESEFFTTKPHACDPSSLPKYPPSKEYDAKLPDEEARRKRMIALKGQNNETRRRKQPQAGNGDLQQRRAQANRKGTRMDDGIRGFRIDPPARVGENGIAQRVPLLHAGRSSSTLGRSNETDEKTQRFYTSQMSNLSCAAEPRGSATQSSNHGDGAERPHLREHPSRQLTAVDSSGRSEWAHQFQERPSSSHRKEGGAANKEHTVVNGSKKNRIHYSGPLMPHGGNMEEILKEHER</sequence>
<dbReference type="EnsemblPlants" id="OMERI04G25570.1">
    <property type="protein sequence ID" value="OMERI04G25570.1"/>
    <property type="gene ID" value="OMERI04G25570"/>
</dbReference>
<evidence type="ECO:0000256" key="11">
    <source>
        <dbReference type="SAM" id="MobiDB-lite"/>
    </source>
</evidence>
<reference evidence="13" key="1">
    <citation type="submission" date="2015-04" db="UniProtKB">
        <authorList>
            <consortium name="EnsemblPlants"/>
        </authorList>
    </citation>
    <scope>IDENTIFICATION</scope>
</reference>
<comment type="catalytic activity">
    <reaction evidence="9">
        <text>[DNA-directed RNA polymerase] + ATP = phospho-[DNA-directed RNA polymerase] + ADP + H(+)</text>
        <dbReference type="Rhea" id="RHEA:10216"/>
        <dbReference type="Rhea" id="RHEA-COMP:11321"/>
        <dbReference type="Rhea" id="RHEA-COMP:11322"/>
        <dbReference type="ChEBI" id="CHEBI:15378"/>
        <dbReference type="ChEBI" id="CHEBI:30616"/>
        <dbReference type="ChEBI" id="CHEBI:43176"/>
        <dbReference type="ChEBI" id="CHEBI:68546"/>
        <dbReference type="ChEBI" id="CHEBI:456216"/>
        <dbReference type="EC" id="2.7.11.23"/>
    </reaction>
</comment>
<keyword evidence="7" id="KW-0418">Kinase</keyword>
<dbReference type="FunFam" id="1.10.510.10:FF:000043">
    <property type="entry name" value="probable serine/threonine-protein kinase At1g54610"/>
    <property type="match status" value="2"/>
</dbReference>
<evidence type="ECO:0000256" key="4">
    <source>
        <dbReference type="ARBA" id="ARBA00022553"/>
    </source>
</evidence>
<dbReference type="GO" id="GO:0005524">
    <property type="term" value="F:ATP binding"/>
    <property type="evidence" value="ECO:0007669"/>
    <property type="project" value="UniProtKB-UniRule"/>
</dbReference>
<dbReference type="Pfam" id="PF00069">
    <property type="entry name" value="Pkinase"/>
    <property type="match status" value="2"/>
</dbReference>
<evidence type="ECO:0000256" key="6">
    <source>
        <dbReference type="ARBA" id="ARBA00022741"/>
    </source>
</evidence>
<dbReference type="PROSITE" id="PS00107">
    <property type="entry name" value="PROTEIN_KINASE_ATP"/>
    <property type="match status" value="1"/>
</dbReference>
<evidence type="ECO:0000256" key="3">
    <source>
        <dbReference type="ARBA" id="ARBA00022527"/>
    </source>
</evidence>
<evidence type="ECO:0000259" key="12">
    <source>
        <dbReference type="PROSITE" id="PS50011"/>
    </source>
</evidence>
<feature type="compositionally biased region" description="Basic and acidic residues" evidence="11">
    <location>
        <begin position="544"/>
        <end position="556"/>
    </location>
</feature>
<dbReference type="PROSITE" id="PS00108">
    <property type="entry name" value="PROTEIN_KINASE_ST"/>
    <property type="match status" value="2"/>
</dbReference>
<dbReference type="AlphaFoldDB" id="A0A0E0DKE4"/>
<dbReference type="Gene3D" id="3.30.200.20">
    <property type="entry name" value="Phosphorylase Kinase, domain 1"/>
    <property type="match status" value="2"/>
</dbReference>
<feature type="compositionally biased region" description="Basic and acidic residues" evidence="11">
    <location>
        <begin position="1180"/>
        <end position="1192"/>
    </location>
</feature>
<keyword evidence="5" id="KW-0808">Transferase</keyword>
<evidence type="ECO:0000256" key="9">
    <source>
        <dbReference type="ARBA" id="ARBA00049280"/>
    </source>
</evidence>
<dbReference type="GO" id="GO:0005634">
    <property type="term" value="C:nucleus"/>
    <property type="evidence" value="ECO:0007669"/>
    <property type="project" value="TreeGrafter"/>
</dbReference>
<protein>
    <recommendedName>
        <fullName evidence="2">[RNA-polymerase]-subunit kinase</fullName>
        <ecNumber evidence="2">2.7.11.23</ecNumber>
    </recommendedName>
</protein>
<dbReference type="PROSITE" id="PS50011">
    <property type="entry name" value="PROTEIN_KINASE_DOM"/>
    <property type="match status" value="2"/>
</dbReference>
<dbReference type="PANTHER" id="PTHR24056:SF506">
    <property type="entry name" value="OS08G0112500 PROTEIN"/>
    <property type="match status" value="1"/>
</dbReference>
<feature type="compositionally biased region" description="Polar residues" evidence="11">
    <location>
        <begin position="1115"/>
        <end position="1125"/>
    </location>
</feature>
<proteinExistence type="inferred from homology"/>
<dbReference type="EC" id="2.7.11.23" evidence="2"/>
<dbReference type="SUPFAM" id="SSF56112">
    <property type="entry name" value="Protein kinase-like (PK-like)"/>
    <property type="match status" value="2"/>
</dbReference>
<evidence type="ECO:0000256" key="5">
    <source>
        <dbReference type="ARBA" id="ARBA00022679"/>
    </source>
</evidence>
<name>A0A0E0DKE4_9ORYZ</name>
<evidence type="ECO:0000256" key="1">
    <source>
        <dbReference type="ARBA" id="ARBA00006485"/>
    </source>
</evidence>
<reference evidence="13" key="2">
    <citation type="submission" date="2018-05" db="EMBL/GenBank/DDBJ databases">
        <title>OmerRS3 (Oryza meridionalis Reference Sequence Version 3).</title>
        <authorList>
            <person name="Zhang J."/>
            <person name="Kudrna D."/>
            <person name="Lee S."/>
            <person name="Talag J."/>
            <person name="Welchert J."/>
            <person name="Wing R.A."/>
        </authorList>
    </citation>
    <scope>NUCLEOTIDE SEQUENCE [LARGE SCALE GENOMIC DNA]</scope>
    <source>
        <strain evidence="13">cv. OR44</strain>
    </source>
</reference>
<feature type="domain" description="Protein kinase" evidence="12">
    <location>
        <begin position="243"/>
        <end position="527"/>
    </location>
</feature>
<keyword evidence="8 10" id="KW-0067">ATP-binding</keyword>
<evidence type="ECO:0000256" key="2">
    <source>
        <dbReference type="ARBA" id="ARBA00012409"/>
    </source>
</evidence>
<dbReference type="InterPro" id="IPR050108">
    <property type="entry name" value="CDK"/>
</dbReference>
<feature type="region of interest" description="Disordered" evidence="11">
    <location>
        <begin position="532"/>
        <end position="556"/>
    </location>
</feature>
<dbReference type="GO" id="GO:0008353">
    <property type="term" value="F:RNA polymerase II CTD heptapeptide repeat kinase activity"/>
    <property type="evidence" value="ECO:0007669"/>
    <property type="project" value="UniProtKB-EC"/>
</dbReference>
<dbReference type="Gramene" id="OMERI04G25570.1">
    <property type="protein sequence ID" value="OMERI04G25570.1"/>
    <property type="gene ID" value="OMERI04G25570"/>
</dbReference>
<evidence type="ECO:0000313" key="14">
    <source>
        <dbReference type="Proteomes" id="UP000008021"/>
    </source>
</evidence>
<keyword evidence="3" id="KW-0723">Serine/threonine-protein kinase</keyword>
<feature type="compositionally biased region" description="Basic and acidic residues" evidence="11">
    <location>
        <begin position="1012"/>
        <end position="1026"/>
    </location>
</feature>
<dbReference type="InterPro" id="IPR008271">
    <property type="entry name" value="Ser/Thr_kinase_AS"/>
</dbReference>
<dbReference type="InterPro" id="IPR017441">
    <property type="entry name" value="Protein_kinase_ATP_BS"/>
</dbReference>
<dbReference type="PANTHER" id="PTHR24056">
    <property type="entry name" value="CELL DIVISION PROTEIN KINASE"/>
    <property type="match status" value="1"/>
</dbReference>
<dbReference type="GO" id="GO:0032968">
    <property type="term" value="P:positive regulation of transcription elongation by RNA polymerase II"/>
    <property type="evidence" value="ECO:0007669"/>
    <property type="project" value="TreeGrafter"/>
</dbReference>
<evidence type="ECO:0000313" key="13">
    <source>
        <dbReference type="EnsemblPlants" id="OMERI04G25570.1"/>
    </source>
</evidence>
<feature type="compositionally biased region" description="Basic and acidic residues" evidence="11">
    <location>
        <begin position="1065"/>
        <end position="1075"/>
    </location>
</feature>
<feature type="region of interest" description="Disordered" evidence="11">
    <location>
        <begin position="617"/>
        <end position="639"/>
    </location>
</feature>
<dbReference type="CDD" id="cd07840">
    <property type="entry name" value="STKc_CDK9_like"/>
    <property type="match status" value="2"/>
</dbReference>
<dbReference type="HOGENOM" id="CLU_268374_0_0_1"/>
<comment type="similarity">
    <text evidence="1">Belongs to the protein kinase superfamily. CMGC Ser/Thr protein kinase family. CDC2/CDKX subfamily.</text>
</comment>
<dbReference type="InterPro" id="IPR011009">
    <property type="entry name" value="Kinase-like_dom_sf"/>
</dbReference>
<feature type="binding site" evidence="10">
    <location>
        <position position="740"/>
    </location>
    <ligand>
        <name>ATP</name>
        <dbReference type="ChEBI" id="CHEBI:30616"/>
    </ligand>
</feature>
<dbReference type="SMART" id="SM00220">
    <property type="entry name" value="S_TKc"/>
    <property type="match status" value="2"/>
</dbReference>
<accession>A0A0E0DKE4</accession>
<dbReference type="STRING" id="40149.A0A0E0DKE4"/>
<dbReference type="InterPro" id="IPR000719">
    <property type="entry name" value="Prot_kinase_dom"/>
</dbReference>
<organism evidence="13">
    <name type="scientific">Oryza meridionalis</name>
    <dbReference type="NCBI Taxonomy" id="40149"/>
    <lineage>
        <taxon>Eukaryota</taxon>
        <taxon>Viridiplantae</taxon>
        <taxon>Streptophyta</taxon>
        <taxon>Embryophyta</taxon>
        <taxon>Tracheophyta</taxon>
        <taxon>Spermatophyta</taxon>
        <taxon>Magnoliopsida</taxon>
        <taxon>Liliopsida</taxon>
        <taxon>Poales</taxon>
        <taxon>Poaceae</taxon>
        <taxon>BOP clade</taxon>
        <taxon>Oryzoideae</taxon>
        <taxon>Oryzeae</taxon>
        <taxon>Oryzinae</taxon>
        <taxon>Oryza</taxon>
    </lineage>
</organism>
<dbReference type="eggNOG" id="KOG0600">
    <property type="taxonomic scope" value="Eukaryota"/>
</dbReference>
<dbReference type="FunFam" id="3.30.200.20:FF:000021">
    <property type="entry name" value="probable serine/threonine-protein kinase At1g54610"/>
    <property type="match status" value="2"/>
</dbReference>
<feature type="compositionally biased region" description="Polar residues" evidence="11">
    <location>
        <begin position="1155"/>
        <end position="1165"/>
    </location>
</feature>
<evidence type="ECO:0000256" key="10">
    <source>
        <dbReference type="PROSITE-ProRule" id="PRU10141"/>
    </source>
</evidence>
<feature type="region of interest" description="Disordered" evidence="11">
    <location>
        <begin position="998"/>
        <end position="1224"/>
    </location>
</feature>
<dbReference type="Proteomes" id="UP000008021">
    <property type="component" value="Chromosome 4"/>
</dbReference>
<dbReference type="Gene3D" id="1.10.510.10">
    <property type="entry name" value="Transferase(Phosphotransferase) domain 1"/>
    <property type="match status" value="2"/>
</dbReference>
<keyword evidence="6 10" id="KW-0547">Nucleotide-binding</keyword>
<evidence type="ECO:0000256" key="7">
    <source>
        <dbReference type="ARBA" id="ARBA00022777"/>
    </source>
</evidence>